<name>A0A543HA37_9MICO</name>
<evidence type="ECO:0000313" key="2">
    <source>
        <dbReference type="EMBL" id="TQM55202.1"/>
    </source>
</evidence>
<dbReference type="InterPro" id="IPR025495">
    <property type="entry name" value="DUF4386"/>
</dbReference>
<dbReference type="Proteomes" id="UP000316747">
    <property type="component" value="Unassembled WGS sequence"/>
</dbReference>
<keyword evidence="1" id="KW-1133">Transmembrane helix</keyword>
<feature type="transmembrane region" description="Helical" evidence="1">
    <location>
        <begin position="48"/>
        <end position="71"/>
    </location>
</feature>
<keyword evidence="1" id="KW-0812">Transmembrane</keyword>
<feature type="transmembrane region" description="Helical" evidence="1">
    <location>
        <begin position="83"/>
        <end position="109"/>
    </location>
</feature>
<protein>
    <submittedName>
        <fullName evidence="2">Uncharacterized protein DUF4386</fullName>
    </submittedName>
</protein>
<dbReference type="AlphaFoldDB" id="A0A543HA37"/>
<dbReference type="Pfam" id="PF14329">
    <property type="entry name" value="DUF4386"/>
    <property type="match status" value="1"/>
</dbReference>
<feature type="transmembrane region" description="Helical" evidence="1">
    <location>
        <begin position="129"/>
        <end position="150"/>
    </location>
</feature>
<accession>A0A543HA37</accession>
<dbReference type="EMBL" id="VFPM01000005">
    <property type="protein sequence ID" value="TQM55202.1"/>
    <property type="molecule type" value="Genomic_DNA"/>
</dbReference>
<dbReference type="OrthoDB" id="1176146at2"/>
<feature type="transmembrane region" description="Helical" evidence="1">
    <location>
        <begin position="162"/>
        <end position="182"/>
    </location>
</feature>
<feature type="transmembrane region" description="Helical" evidence="1">
    <location>
        <begin position="188"/>
        <end position="205"/>
    </location>
</feature>
<keyword evidence="1" id="KW-0472">Membrane</keyword>
<comment type="caution">
    <text evidence="2">The sequence shown here is derived from an EMBL/GenBank/DDBJ whole genome shotgun (WGS) entry which is preliminary data.</text>
</comment>
<keyword evidence="3" id="KW-1185">Reference proteome</keyword>
<organism evidence="2 3">
    <name type="scientific">Humibacillus xanthopallidus</name>
    <dbReference type="NCBI Taxonomy" id="412689"/>
    <lineage>
        <taxon>Bacteria</taxon>
        <taxon>Bacillati</taxon>
        <taxon>Actinomycetota</taxon>
        <taxon>Actinomycetes</taxon>
        <taxon>Micrococcales</taxon>
        <taxon>Intrasporangiaceae</taxon>
        <taxon>Humibacillus</taxon>
    </lineage>
</organism>
<evidence type="ECO:0000313" key="3">
    <source>
        <dbReference type="Proteomes" id="UP000316747"/>
    </source>
</evidence>
<reference evidence="2 3" key="1">
    <citation type="submission" date="2019-06" db="EMBL/GenBank/DDBJ databases">
        <title>Genome sequencing of plant associated microbes to promote plant fitness in Sorghum bicolor and Oryza sativa.</title>
        <authorList>
            <person name="Coleman-Derr D."/>
        </authorList>
    </citation>
    <scope>NUCLEOTIDE SEQUENCE [LARGE SCALE GENOMIC DNA]</scope>
    <source>
        <strain evidence="2 3">KV-663</strain>
    </source>
</reference>
<sequence length="225" mass="22935">MSHPRVQARVAALLFLITWVTSLAAVPLYGGSAFDAAAPLAGRTSVLVGALLEVGLAVAVVGTSVALYPLLRSHGHGSAIGYVALRGLEAGVILLGVVAIIAAVARPATTAGPGVDPAVTAGFHLLHDWTFLVGPGLINPVNAAVLAALLLRRRLVPRFIPILGLGGALLVAFMNVGVLFGLTGTQPLVALPLFAWEISLAVVLVRRGIRPAAPVAAQRAEVLAS</sequence>
<dbReference type="RefSeq" id="WP_141847384.1">
    <property type="nucleotide sequence ID" value="NZ_VFPM01000005.1"/>
</dbReference>
<proteinExistence type="predicted"/>
<gene>
    <name evidence="2" type="ORF">FBY41_4530</name>
</gene>
<evidence type="ECO:0000256" key="1">
    <source>
        <dbReference type="SAM" id="Phobius"/>
    </source>
</evidence>